<dbReference type="Pfam" id="PF21320">
    <property type="entry name" value="WHD_Rv2258c"/>
    <property type="match status" value="1"/>
</dbReference>
<dbReference type="EMBL" id="CP048711">
    <property type="protein sequence ID" value="QIB64857.1"/>
    <property type="molecule type" value="Genomic_DNA"/>
</dbReference>
<dbReference type="Gene3D" id="1.10.10.10">
    <property type="entry name" value="Winged helix-like DNA-binding domain superfamily/Winged helix DNA-binding domain"/>
    <property type="match status" value="1"/>
</dbReference>
<keyword evidence="3" id="KW-0489">Methyltransferase</keyword>
<protein>
    <submittedName>
        <fullName evidence="3">Class I SAM-dependent methyltransferase</fullName>
    </submittedName>
</protein>
<dbReference type="RefSeq" id="WP_163494106.1">
    <property type="nucleotide sequence ID" value="NZ_CP048711.1"/>
</dbReference>
<dbReference type="InterPro" id="IPR036390">
    <property type="entry name" value="WH_DNA-bd_sf"/>
</dbReference>
<dbReference type="Proteomes" id="UP000477680">
    <property type="component" value="Chromosome"/>
</dbReference>
<evidence type="ECO:0000313" key="3">
    <source>
        <dbReference type="EMBL" id="QIB64857.1"/>
    </source>
</evidence>
<dbReference type="GO" id="GO:0008168">
    <property type="term" value="F:methyltransferase activity"/>
    <property type="evidence" value="ECO:0007669"/>
    <property type="project" value="UniProtKB-KW"/>
</dbReference>
<keyword evidence="4" id="KW-1185">Reference proteome</keyword>
<evidence type="ECO:0000259" key="1">
    <source>
        <dbReference type="Pfam" id="PF13847"/>
    </source>
</evidence>
<evidence type="ECO:0000259" key="2">
    <source>
        <dbReference type="Pfam" id="PF21320"/>
    </source>
</evidence>
<reference evidence="3 4" key="1">
    <citation type="submission" date="2020-02" db="EMBL/GenBank/DDBJ databases">
        <title>Genome sequencing for Kineobactrum sp. M2.</title>
        <authorList>
            <person name="Park S.-J."/>
        </authorList>
    </citation>
    <scope>NUCLEOTIDE SEQUENCE [LARGE SCALE GENOMIC DNA]</scope>
    <source>
        <strain evidence="3 4">M2</strain>
    </source>
</reference>
<dbReference type="KEGG" id="kim:G3T16_05090"/>
<proteinExistence type="predicted"/>
<feature type="domain" description="Methyltransferase" evidence="1">
    <location>
        <begin position="180"/>
        <end position="286"/>
    </location>
</feature>
<dbReference type="PANTHER" id="PTHR45128">
    <property type="entry name" value="METHYLTRANSFERASE TYPE 11"/>
    <property type="match status" value="1"/>
</dbReference>
<sequence length="368" mass="40064">MNAPETIRDENSTARSPEHFAARFSRMLNDAAVVIMVSIGHRLELFDLMSRLPPASSDVIAEQAQLSERYVREWLAVMVTGGIVDYDPGHRHYTLDPAHAACLTRAASPDNMAVTAQFIPLTGSMEDRLLDCFRSGEGLPYTAFPRCHEVMAEDSQQTVVAALESRILPLIPGLQQQLQQGIEVLDAGCGGGLALLELARTYPCSRFTGYDLCADAFAETAALAASQGVDNLTFEARDLRDFSESSRYGLITTFDAVHDQPDPAALLRGIAGALRPDGVYLMQDIAGSSVLENNLGHPLGPLLYSISCCHCTPVSLGQGGPGLGTLWGEELALSMLEEAGFVDIRREYLPHDPFNVYFIARRPDPRPQ</sequence>
<dbReference type="PANTHER" id="PTHR45128:SF1">
    <property type="entry name" value="S-ADENOSYLMETHIONINE-DEPENDENT METHYLTRANSFERASE RV2258C"/>
    <property type="match status" value="1"/>
</dbReference>
<dbReference type="AlphaFoldDB" id="A0A6C0U1J9"/>
<dbReference type="SUPFAM" id="SSF53335">
    <property type="entry name" value="S-adenosyl-L-methionine-dependent methyltransferases"/>
    <property type="match status" value="1"/>
</dbReference>
<name>A0A6C0U1J9_9GAMM</name>
<dbReference type="CDD" id="cd02440">
    <property type="entry name" value="AdoMet_MTases"/>
    <property type="match status" value="1"/>
</dbReference>
<dbReference type="InterPro" id="IPR025714">
    <property type="entry name" value="Methyltranfer_dom"/>
</dbReference>
<dbReference type="GO" id="GO:0032259">
    <property type="term" value="P:methylation"/>
    <property type="evidence" value="ECO:0007669"/>
    <property type="project" value="UniProtKB-KW"/>
</dbReference>
<dbReference type="Gene3D" id="3.40.50.150">
    <property type="entry name" value="Vaccinia Virus protein VP39"/>
    <property type="match status" value="1"/>
</dbReference>
<accession>A0A6C0U1J9</accession>
<dbReference type="InterPro" id="IPR029063">
    <property type="entry name" value="SAM-dependent_MTases_sf"/>
</dbReference>
<evidence type="ECO:0000313" key="4">
    <source>
        <dbReference type="Proteomes" id="UP000477680"/>
    </source>
</evidence>
<dbReference type="Pfam" id="PF13847">
    <property type="entry name" value="Methyltransf_31"/>
    <property type="match status" value="1"/>
</dbReference>
<dbReference type="InterPro" id="IPR053173">
    <property type="entry name" value="SAM-binding_MTase"/>
</dbReference>
<dbReference type="InterPro" id="IPR036388">
    <property type="entry name" value="WH-like_DNA-bd_sf"/>
</dbReference>
<dbReference type="InterPro" id="IPR048711">
    <property type="entry name" value="WHD_Rv2258c"/>
</dbReference>
<organism evidence="3 4">
    <name type="scientific">Kineobactrum salinum</name>
    <dbReference type="NCBI Taxonomy" id="2708301"/>
    <lineage>
        <taxon>Bacteria</taxon>
        <taxon>Pseudomonadati</taxon>
        <taxon>Pseudomonadota</taxon>
        <taxon>Gammaproteobacteria</taxon>
        <taxon>Cellvibrionales</taxon>
        <taxon>Halieaceae</taxon>
        <taxon>Kineobactrum</taxon>
    </lineage>
</organism>
<keyword evidence="3" id="KW-0808">Transferase</keyword>
<gene>
    <name evidence="3" type="ORF">G3T16_05090</name>
</gene>
<feature type="domain" description="S-adenosylmethionine-dependent methyltransferase Rv2258c-like winged HTH" evidence="2">
    <location>
        <begin position="31"/>
        <end position="105"/>
    </location>
</feature>
<dbReference type="SUPFAM" id="SSF46785">
    <property type="entry name" value="Winged helix' DNA-binding domain"/>
    <property type="match status" value="1"/>
</dbReference>